<protein>
    <submittedName>
        <fullName evidence="1">Uncharacterized protein</fullName>
    </submittedName>
</protein>
<dbReference type="Proteomes" id="UP000093199">
    <property type="component" value="Unassembled WGS sequence"/>
</dbReference>
<dbReference type="AlphaFoldDB" id="A0A1C0YJA4"/>
<proteinExistence type="predicted"/>
<reference evidence="1 2" key="1">
    <citation type="submission" date="2016-07" db="EMBL/GenBank/DDBJ databases">
        <title>Caryophanon tenue genome sequencing.</title>
        <authorList>
            <person name="Verma A."/>
            <person name="Pal Y."/>
            <person name="Krishnamurthi S."/>
        </authorList>
    </citation>
    <scope>NUCLEOTIDE SEQUENCE [LARGE SCALE GENOMIC DNA]</scope>
    <source>
        <strain evidence="1 2">DSM 14152</strain>
    </source>
</reference>
<sequence>MYIMKMSLFLIRNTFHKKFLVGVMKHPRNVPLSIDLKGTGGVIHSIIEKPLLLLPNNVIKH</sequence>
<evidence type="ECO:0000313" key="2">
    <source>
        <dbReference type="Proteomes" id="UP000093199"/>
    </source>
</evidence>
<organism evidence="1 2">
    <name type="scientific">Caryophanon tenue</name>
    <dbReference type="NCBI Taxonomy" id="33978"/>
    <lineage>
        <taxon>Bacteria</taxon>
        <taxon>Bacillati</taxon>
        <taxon>Bacillota</taxon>
        <taxon>Bacilli</taxon>
        <taxon>Bacillales</taxon>
        <taxon>Caryophanaceae</taxon>
        <taxon>Caryophanon</taxon>
    </lineage>
</organism>
<comment type="caution">
    <text evidence="1">The sequence shown here is derived from an EMBL/GenBank/DDBJ whole genome shotgun (WGS) entry which is preliminary data.</text>
</comment>
<accession>A0A1C0YJA4</accession>
<gene>
    <name evidence="1" type="ORF">A6M13_11035</name>
</gene>
<evidence type="ECO:0000313" key="1">
    <source>
        <dbReference type="EMBL" id="OCS87159.1"/>
    </source>
</evidence>
<name>A0A1C0YJA4_9BACL</name>
<dbReference type="EMBL" id="MASJ01000004">
    <property type="protein sequence ID" value="OCS87159.1"/>
    <property type="molecule type" value="Genomic_DNA"/>
</dbReference>
<keyword evidence="2" id="KW-1185">Reference proteome</keyword>